<evidence type="ECO:0000313" key="3">
    <source>
        <dbReference type="EMBL" id="THE13512.1"/>
    </source>
</evidence>
<dbReference type="OrthoDB" id="9812065at2"/>
<keyword evidence="4" id="KW-1185">Reference proteome</keyword>
<accession>A0A4S3PWV9</accession>
<keyword evidence="1" id="KW-0732">Signal</keyword>
<evidence type="ECO:0000256" key="1">
    <source>
        <dbReference type="SAM" id="SignalP"/>
    </source>
</evidence>
<proteinExistence type="predicted"/>
<dbReference type="InterPro" id="IPR050248">
    <property type="entry name" value="Polysacc_deacetylase_ArnD"/>
</dbReference>
<dbReference type="GO" id="GO:0005975">
    <property type="term" value="P:carbohydrate metabolic process"/>
    <property type="evidence" value="ECO:0007669"/>
    <property type="project" value="InterPro"/>
</dbReference>
<dbReference type="Gene3D" id="3.20.20.370">
    <property type="entry name" value="Glycoside hydrolase/deacetylase"/>
    <property type="match status" value="1"/>
</dbReference>
<feature type="domain" description="NodB homology" evidence="2">
    <location>
        <begin position="63"/>
        <end position="243"/>
    </location>
</feature>
<dbReference type="PANTHER" id="PTHR10587">
    <property type="entry name" value="GLYCOSYL TRANSFERASE-RELATED"/>
    <property type="match status" value="1"/>
</dbReference>
<dbReference type="AlphaFoldDB" id="A0A4S3PWV9"/>
<reference evidence="3 4" key="1">
    <citation type="journal article" date="2019" name="Indoor Air">
        <title>Impacts of indoor surface finishes on bacterial viability.</title>
        <authorList>
            <person name="Hu J."/>
            <person name="Maamar S.B."/>
            <person name="Glawe A.J."/>
            <person name="Gottel N."/>
            <person name="Gilbert J.A."/>
            <person name="Hartmann E.M."/>
        </authorList>
    </citation>
    <scope>NUCLEOTIDE SEQUENCE [LARGE SCALE GENOMIC DNA]</scope>
    <source>
        <strain evidence="3 4">AF060A6</strain>
    </source>
</reference>
<dbReference type="GO" id="GO:0016810">
    <property type="term" value="F:hydrolase activity, acting on carbon-nitrogen (but not peptide) bonds"/>
    <property type="evidence" value="ECO:0007669"/>
    <property type="project" value="InterPro"/>
</dbReference>
<dbReference type="SUPFAM" id="SSF88713">
    <property type="entry name" value="Glycoside hydrolase/deacetylase"/>
    <property type="match status" value="1"/>
</dbReference>
<dbReference type="Proteomes" id="UP000306477">
    <property type="component" value="Unassembled WGS sequence"/>
</dbReference>
<comment type="caution">
    <text evidence="3">The sequence shown here is derived from an EMBL/GenBank/DDBJ whole genome shotgun (WGS) entry which is preliminary data.</text>
</comment>
<dbReference type="PANTHER" id="PTHR10587:SF78">
    <property type="entry name" value="PEPTIDOGLYCAN-N-ACETYLMURAMIC ACID DEACETYLASE PDAA"/>
    <property type="match status" value="1"/>
</dbReference>
<dbReference type="EMBL" id="SLUB01000009">
    <property type="protein sequence ID" value="THE13512.1"/>
    <property type="molecule type" value="Genomic_DNA"/>
</dbReference>
<dbReference type="PROSITE" id="PS51677">
    <property type="entry name" value="NODB"/>
    <property type="match status" value="1"/>
</dbReference>
<dbReference type="InterPro" id="IPR011330">
    <property type="entry name" value="Glyco_hydro/deAcase_b/a-brl"/>
</dbReference>
<name>A0A4S3PWV9_9BACI</name>
<sequence>MLLLLTVTFSLTVAPHAAAAYSNTPIHWGFKKSKNHEPASAGEEYDKLLAKYGAFYLGDTSKRDIYLTFDNGYENGYTEQVLDVLKKKKVPATFFVTGHYLKDQADLVKRMAKEGHIVGNHSWYHPDLTRVSDERLRKELDSVREETKKLTGQDVTYLRPPRGIFSERTLALSNNLGYQNVFWSLAFVDWHINSQKGWEYAYNNIMRQIHPGAILLLHTVSRDNAEALGKVIDDLREEGYTFRSLDQLMAEKTIREELLFDLD</sequence>
<evidence type="ECO:0000313" key="4">
    <source>
        <dbReference type="Proteomes" id="UP000306477"/>
    </source>
</evidence>
<dbReference type="InterPro" id="IPR014235">
    <property type="entry name" value="Spore_PdaA"/>
</dbReference>
<gene>
    <name evidence="3" type="primary">pdaA</name>
    <name evidence="3" type="ORF">E1I69_07630</name>
</gene>
<feature type="chain" id="PRO_5020991510" evidence="1">
    <location>
        <begin position="20"/>
        <end position="263"/>
    </location>
</feature>
<dbReference type="STRING" id="1033734.GCA_000285535_03143"/>
<evidence type="ECO:0000259" key="2">
    <source>
        <dbReference type="PROSITE" id="PS51677"/>
    </source>
</evidence>
<organism evidence="3 4">
    <name type="scientific">Bacillus timonensis</name>
    <dbReference type="NCBI Taxonomy" id="1033734"/>
    <lineage>
        <taxon>Bacteria</taxon>
        <taxon>Bacillati</taxon>
        <taxon>Bacillota</taxon>
        <taxon>Bacilli</taxon>
        <taxon>Bacillales</taxon>
        <taxon>Bacillaceae</taxon>
        <taxon>Bacillus</taxon>
    </lineage>
</organism>
<dbReference type="NCBIfam" id="TIGR02884">
    <property type="entry name" value="spore_pdaA"/>
    <property type="match status" value="1"/>
</dbReference>
<protein>
    <submittedName>
        <fullName evidence="3">Delta-lactam-biosynthetic de-N-acetylase</fullName>
    </submittedName>
</protein>
<dbReference type="Pfam" id="PF01522">
    <property type="entry name" value="Polysacc_deac_1"/>
    <property type="match status" value="1"/>
</dbReference>
<feature type="signal peptide" evidence="1">
    <location>
        <begin position="1"/>
        <end position="19"/>
    </location>
</feature>
<dbReference type="CDD" id="cd10948">
    <property type="entry name" value="CE4_BsPdaA_like"/>
    <property type="match status" value="1"/>
</dbReference>
<dbReference type="InterPro" id="IPR002509">
    <property type="entry name" value="NODB_dom"/>
</dbReference>
<dbReference type="GO" id="GO:0016020">
    <property type="term" value="C:membrane"/>
    <property type="evidence" value="ECO:0007669"/>
    <property type="project" value="TreeGrafter"/>
</dbReference>